<reference evidence="1 2" key="1">
    <citation type="submission" date="2021-05" db="EMBL/GenBank/DDBJ databases">
        <title>The draft genome of Geobacter pelophilus DSM 12255.</title>
        <authorList>
            <person name="Xu Z."/>
            <person name="Masuda Y."/>
            <person name="Itoh H."/>
            <person name="Senoo K."/>
        </authorList>
    </citation>
    <scope>NUCLEOTIDE SEQUENCE [LARGE SCALE GENOMIC DNA]</scope>
    <source>
        <strain evidence="1 2">DSM 12255</strain>
    </source>
</reference>
<dbReference type="AlphaFoldDB" id="A0AAW4LE85"/>
<sequence>MKIRLCEHNKGAGKMCKLLKKEFPDGNIKLKNCIKKCGLCHKSLFAIVDGKAVCAIDSVELLGKVRSLANVD</sequence>
<gene>
    <name evidence="1" type="ORF">KI809_18040</name>
</gene>
<dbReference type="EMBL" id="JAHCVJ010000009">
    <property type="protein sequence ID" value="MBT0666217.1"/>
    <property type="molecule type" value="Genomic_DNA"/>
</dbReference>
<dbReference type="Proteomes" id="UP000811899">
    <property type="component" value="Unassembled WGS sequence"/>
</dbReference>
<comment type="caution">
    <text evidence="1">The sequence shown here is derived from an EMBL/GenBank/DDBJ whole genome shotgun (WGS) entry which is preliminary data.</text>
</comment>
<name>A0AAW4LE85_9BACT</name>
<proteinExistence type="predicted"/>
<keyword evidence="2" id="KW-1185">Reference proteome</keyword>
<protein>
    <submittedName>
        <fullName evidence="1">DUF1450 domain-containing protein</fullName>
    </submittedName>
</protein>
<organism evidence="1 2">
    <name type="scientific">Geoanaerobacter pelophilus</name>
    <dbReference type="NCBI Taxonomy" id="60036"/>
    <lineage>
        <taxon>Bacteria</taxon>
        <taxon>Pseudomonadati</taxon>
        <taxon>Thermodesulfobacteriota</taxon>
        <taxon>Desulfuromonadia</taxon>
        <taxon>Geobacterales</taxon>
        <taxon>Geobacteraceae</taxon>
        <taxon>Geoanaerobacter</taxon>
    </lineage>
</organism>
<evidence type="ECO:0000313" key="2">
    <source>
        <dbReference type="Proteomes" id="UP000811899"/>
    </source>
</evidence>
<dbReference type="RefSeq" id="WP_214172986.1">
    <property type="nucleotide sequence ID" value="NZ_JAHCVJ010000009.1"/>
</dbReference>
<accession>A0AAW4LE85</accession>
<evidence type="ECO:0000313" key="1">
    <source>
        <dbReference type="EMBL" id="MBT0666217.1"/>
    </source>
</evidence>
<dbReference type="InterPro" id="IPR009910">
    <property type="entry name" value="DUF1450"/>
</dbReference>
<dbReference type="Pfam" id="PF07293">
    <property type="entry name" value="DUF1450"/>
    <property type="match status" value="1"/>
</dbReference>